<evidence type="ECO:0000256" key="1">
    <source>
        <dbReference type="SAM" id="MobiDB-lite"/>
    </source>
</evidence>
<feature type="region of interest" description="Disordered" evidence="1">
    <location>
        <begin position="27"/>
        <end position="100"/>
    </location>
</feature>
<dbReference type="KEGG" id="mant:BHD05_05745"/>
<gene>
    <name evidence="2" type="ORF">BHD05_05745</name>
</gene>
<dbReference type="AlphaFoldDB" id="A0A7L5AFH4"/>
<evidence type="ECO:0000313" key="2">
    <source>
        <dbReference type="EMBL" id="QHO69223.1"/>
    </source>
</evidence>
<evidence type="ECO:0000313" key="3">
    <source>
        <dbReference type="Proteomes" id="UP000464507"/>
    </source>
</evidence>
<protein>
    <submittedName>
        <fullName evidence="2">Uncharacterized protein</fullName>
    </submittedName>
</protein>
<proteinExistence type="predicted"/>
<organism evidence="2 3">
    <name type="scientific">Marisediminicola antarctica</name>
    <dbReference type="NCBI Taxonomy" id="674079"/>
    <lineage>
        <taxon>Bacteria</taxon>
        <taxon>Bacillati</taxon>
        <taxon>Actinomycetota</taxon>
        <taxon>Actinomycetes</taxon>
        <taxon>Micrococcales</taxon>
        <taxon>Microbacteriaceae</taxon>
        <taxon>Marisediminicola</taxon>
    </lineage>
</organism>
<reference evidence="2 3" key="1">
    <citation type="submission" date="2016-09" db="EMBL/GenBank/DDBJ databases">
        <title>Complete genome sequence of microbes from the polar regions.</title>
        <authorList>
            <person name="Liao L."/>
            <person name="Chen B."/>
        </authorList>
    </citation>
    <scope>NUCLEOTIDE SEQUENCE [LARGE SCALE GENOMIC DNA]</scope>
    <source>
        <strain evidence="2 3">ZS314</strain>
    </source>
</reference>
<dbReference type="EMBL" id="CP017146">
    <property type="protein sequence ID" value="QHO69223.1"/>
    <property type="molecule type" value="Genomic_DNA"/>
</dbReference>
<sequence length="100" mass="10717">MGDPATGEATRWGESVGEAMRRGAVEADVAREGEVAGDATRSDAATADEVRARAAGTRRRRRVTTQAVPGSDPTPQNEPARHAENENDERLKADKPPHWG</sequence>
<keyword evidence="3" id="KW-1185">Reference proteome</keyword>
<accession>A0A7L5AFH4</accession>
<name>A0A7L5AFH4_9MICO</name>
<dbReference type="Proteomes" id="UP000464507">
    <property type="component" value="Chromosome"/>
</dbReference>
<feature type="compositionally biased region" description="Basic and acidic residues" evidence="1">
    <location>
        <begin position="79"/>
        <end position="100"/>
    </location>
</feature>